<organism evidence="1 2">
    <name type="scientific">Dyella caseinilytica</name>
    <dbReference type="NCBI Taxonomy" id="1849581"/>
    <lineage>
        <taxon>Bacteria</taxon>
        <taxon>Pseudomonadati</taxon>
        <taxon>Pseudomonadota</taxon>
        <taxon>Gammaproteobacteria</taxon>
        <taxon>Lysobacterales</taxon>
        <taxon>Rhodanobacteraceae</taxon>
        <taxon>Dyella</taxon>
    </lineage>
</organism>
<name>A0ABX7GXJ2_9GAMM</name>
<evidence type="ECO:0000313" key="1">
    <source>
        <dbReference type="EMBL" id="QRN55208.1"/>
    </source>
</evidence>
<proteinExistence type="predicted"/>
<dbReference type="RefSeq" id="WP_188798776.1">
    <property type="nucleotide sequence ID" value="NZ_BMIZ01000001.1"/>
</dbReference>
<keyword evidence="2" id="KW-1185">Reference proteome</keyword>
<gene>
    <name evidence="1" type="ORF">ISN74_07730</name>
</gene>
<dbReference type="Proteomes" id="UP000663181">
    <property type="component" value="Chromosome"/>
</dbReference>
<accession>A0ABX7GXJ2</accession>
<sequence length="104" mass="11759">MKTPTPPSSEMMTRPTDKEILSMAERMQLRGFRSTETMLLQLLAERREREGYRWAPVEPTVAMLKAGGNYDAGDSYYDRNDICEEGAAEVWKLMLAAAPDGEAR</sequence>
<protein>
    <submittedName>
        <fullName evidence="1">Uncharacterized protein</fullName>
    </submittedName>
</protein>
<evidence type="ECO:0000313" key="2">
    <source>
        <dbReference type="Proteomes" id="UP000663181"/>
    </source>
</evidence>
<reference evidence="1 2" key="1">
    <citation type="submission" date="2020-10" db="EMBL/GenBank/DDBJ databases">
        <title>Phylogeny of dyella-like bacteria.</title>
        <authorList>
            <person name="Fu J."/>
        </authorList>
    </citation>
    <scope>NUCLEOTIDE SEQUENCE [LARGE SCALE GENOMIC DNA]</scope>
    <source>
        <strain evidence="1 2">DHOB09</strain>
    </source>
</reference>
<dbReference type="EMBL" id="CP064030">
    <property type="protein sequence ID" value="QRN55208.1"/>
    <property type="molecule type" value="Genomic_DNA"/>
</dbReference>